<reference evidence="3" key="1">
    <citation type="submission" date="2011-07" db="EMBL/GenBank/DDBJ databases">
        <authorList>
            <consortium name="Caenorhabditis brenneri Sequencing and Analysis Consortium"/>
            <person name="Wilson R.K."/>
        </authorList>
    </citation>
    <scope>NUCLEOTIDE SEQUENCE [LARGE SCALE GENOMIC DNA]</scope>
    <source>
        <strain evidence="3">PB2801</strain>
    </source>
</reference>
<proteinExistence type="predicted"/>
<protein>
    <submittedName>
        <fullName evidence="2">Uncharacterized protein</fullName>
    </submittedName>
</protein>
<name>G0MYH8_CAEBE</name>
<accession>G0MYH8</accession>
<evidence type="ECO:0000256" key="1">
    <source>
        <dbReference type="SAM" id="MobiDB-lite"/>
    </source>
</evidence>
<organism evidence="3">
    <name type="scientific">Caenorhabditis brenneri</name>
    <name type="common">Nematode worm</name>
    <dbReference type="NCBI Taxonomy" id="135651"/>
    <lineage>
        <taxon>Eukaryota</taxon>
        <taxon>Metazoa</taxon>
        <taxon>Ecdysozoa</taxon>
        <taxon>Nematoda</taxon>
        <taxon>Chromadorea</taxon>
        <taxon>Rhabditida</taxon>
        <taxon>Rhabditina</taxon>
        <taxon>Rhabditomorpha</taxon>
        <taxon>Rhabditoidea</taxon>
        <taxon>Rhabditidae</taxon>
        <taxon>Peloderinae</taxon>
        <taxon>Caenorhabditis</taxon>
    </lineage>
</organism>
<feature type="region of interest" description="Disordered" evidence="1">
    <location>
        <begin position="1"/>
        <end position="96"/>
    </location>
</feature>
<dbReference type="HOGENOM" id="CLU_1273260_0_0_1"/>
<feature type="compositionally biased region" description="Basic and acidic residues" evidence="1">
    <location>
        <begin position="1"/>
        <end position="23"/>
    </location>
</feature>
<evidence type="ECO:0000313" key="2">
    <source>
        <dbReference type="EMBL" id="EGT47486.1"/>
    </source>
</evidence>
<evidence type="ECO:0000313" key="3">
    <source>
        <dbReference type="Proteomes" id="UP000008068"/>
    </source>
</evidence>
<dbReference type="Proteomes" id="UP000008068">
    <property type="component" value="Unassembled WGS sequence"/>
</dbReference>
<dbReference type="AlphaFoldDB" id="G0MYH8"/>
<dbReference type="OrthoDB" id="5808651at2759"/>
<sequence length="217" mass="26063">MSSETKKKLPTDFSEFHREETERRKKLMEDEENRRNAENWNQEQENVRPPAEPRMLTPEEIDLWRQIEDSDDEEELDEVMEEDDGEEEEKVVEQQLDKDPEHIRDTCRRHITKRLKILKSGIEDEYTEQEFVLLHEFDKLRLQFANEDEIETDELDSLVLDFLKTRIKKCTSEEIVLGYKIVVEMYDSLLGPELYYLSLWEGSPSLLEKERYVLFGV</sequence>
<keyword evidence="3" id="KW-1185">Reference proteome</keyword>
<dbReference type="InParanoid" id="G0MYH8"/>
<dbReference type="EMBL" id="GL379820">
    <property type="protein sequence ID" value="EGT47486.1"/>
    <property type="molecule type" value="Genomic_DNA"/>
</dbReference>
<dbReference type="eggNOG" id="ENOG502TJ74">
    <property type="taxonomic scope" value="Eukaryota"/>
</dbReference>
<feature type="compositionally biased region" description="Acidic residues" evidence="1">
    <location>
        <begin position="69"/>
        <end position="90"/>
    </location>
</feature>
<gene>
    <name evidence="2" type="ORF">CAEBREN_15731</name>
</gene>